<organism evidence="1 2">
    <name type="scientific">Prototheca wickerhamii</name>
    <dbReference type="NCBI Taxonomy" id="3111"/>
    <lineage>
        <taxon>Eukaryota</taxon>
        <taxon>Viridiplantae</taxon>
        <taxon>Chlorophyta</taxon>
        <taxon>core chlorophytes</taxon>
        <taxon>Trebouxiophyceae</taxon>
        <taxon>Chlorellales</taxon>
        <taxon>Chlorellaceae</taxon>
        <taxon>Prototheca</taxon>
    </lineage>
</organism>
<protein>
    <submittedName>
        <fullName evidence="1">Uncharacterized protein</fullName>
    </submittedName>
</protein>
<name>A0AAD9IF69_PROWI</name>
<evidence type="ECO:0000313" key="1">
    <source>
        <dbReference type="EMBL" id="KAK2075515.1"/>
    </source>
</evidence>
<accession>A0AAD9IF69</accession>
<keyword evidence="2" id="KW-1185">Reference proteome</keyword>
<sequence>MLFSQMFTNDDPYVAQAVWEIAQLKGVDLRAALAAPLPPSGRIIDPAFAPPSIKRVKRPIDAECIPTYFSTSCACVIVVRDAEPGHELRFDIQVESQAAKEVFQFKLPEGKSFGYTIWKGGPPSSGSCKLSTTVQYLTAPFMAVPAASSDPGMIIRHILDDCPPAKECTIWVSIAVPIDPQAPTRYMIAFQSARSDSEEATAATAQLAAQGGKPFNELLLVPTPPGGWIMGRRPQ</sequence>
<proteinExistence type="predicted"/>
<comment type="caution">
    <text evidence="1">The sequence shown here is derived from an EMBL/GenBank/DDBJ whole genome shotgun (WGS) entry which is preliminary data.</text>
</comment>
<evidence type="ECO:0000313" key="2">
    <source>
        <dbReference type="Proteomes" id="UP001255856"/>
    </source>
</evidence>
<dbReference type="EMBL" id="JASFZW010000029">
    <property type="protein sequence ID" value="KAK2075515.1"/>
    <property type="molecule type" value="Genomic_DNA"/>
</dbReference>
<dbReference type="Proteomes" id="UP001255856">
    <property type="component" value="Unassembled WGS sequence"/>
</dbReference>
<dbReference type="AlphaFoldDB" id="A0AAD9IF69"/>
<reference evidence="1" key="1">
    <citation type="submission" date="2021-01" db="EMBL/GenBank/DDBJ databases">
        <authorList>
            <person name="Eckstrom K.M.E."/>
        </authorList>
    </citation>
    <scope>NUCLEOTIDE SEQUENCE</scope>
    <source>
        <strain evidence="1">UVCC 0001</strain>
    </source>
</reference>
<gene>
    <name evidence="1" type="ORF">QBZ16_002551</name>
</gene>